<dbReference type="InterPro" id="IPR003578">
    <property type="entry name" value="Small_GTPase_Rho"/>
</dbReference>
<sequence length="115" mass="13112">TARHVGPAGAYEFHRFELLKYLGAHVVLISFALDDPYSLDRVEEKWIIEVAHFCPSIPVILVGLKKDLRDDPLTVEELNLNRLAMLWHIILSNWRGRQRCLPDRGGGLAPGTQER</sequence>
<reference evidence="3" key="2">
    <citation type="submission" date="2023-01" db="EMBL/GenBank/DDBJ databases">
        <authorList>
            <person name="Petersen C."/>
        </authorList>
    </citation>
    <scope>NUCLEOTIDE SEQUENCE</scope>
    <source>
        <strain evidence="3">IBT 15450</strain>
    </source>
</reference>
<evidence type="ECO:0000256" key="1">
    <source>
        <dbReference type="ARBA" id="ARBA00022741"/>
    </source>
</evidence>
<dbReference type="Gene3D" id="3.40.50.300">
    <property type="entry name" value="P-loop containing nucleotide triphosphate hydrolases"/>
    <property type="match status" value="1"/>
</dbReference>
<keyword evidence="1" id="KW-0547">Nucleotide-binding</keyword>
<dbReference type="InterPro" id="IPR001806">
    <property type="entry name" value="Small_GTPase"/>
</dbReference>
<organism evidence="3 4">
    <name type="scientific">Penicillium canescens</name>
    <dbReference type="NCBI Taxonomy" id="5083"/>
    <lineage>
        <taxon>Eukaryota</taxon>
        <taxon>Fungi</taxon>
        <taxon>Dikarya</taxon>
        <taxon>Ascomycota</taxon>
        <taxon>Pezizomycotina</taxon>
        <taxon>Eurotiomycetes</taxon>
        <taxon>Eurotiomycetidae</taxon>
        <taxon>Eurotiales</taxon>
        <taxon>Aspergillaceae</taxon>
        <taxon>Penicillium</taxon>
    </lineage>
</organism>
<feature type="non-terminal residue" evidence="3">
    <location>
        <position position="1"/>
    </location>
</feature>
<keyword evidence="2" id="KW-0342">GTP-binding</keyword>
<dbReference type="InterPro" id="IPR027417">
    <property type="entry name" value="P-loop_NTPase"/>
</dbReference>
<evidence type="ECO:0000313" key="4">
    <source>
        <dbReference type="Proteomes" id="UP001219568"/>
    </source>
</evidence>
<dbReference type="AlphaFoldDB" id="A0AAD6IQP3"/>
<dbReference type="GO" id="GO:0007264">
    <property type="term" value="P:small GTPase-mediated signal transduction"/>
    <property type="evidence" value="ECO:0007669"/>
    <property type="project" value="InterPro"/>
</dbReference>
<dbReference type="Pfam" id="PF00071">
    <property type="entry name" value="Ras"/>
    <property type="match status" value="1"/>
</dbReference>
<accession>A0AAD6IQP3</accession>
<dbReference type="EMBL" id="JAQJZL010000001">
    <property type="protein sequence ID" value="KAJ6058022.1"/>
    <property type="molecule type" value="Genomic_DNA"/>
</dbReference>
<evidence type="ECO:0000313" key="3">
    <source>
        <dbReference type="EMBL" id="KAJ6058022.1"/>
    </source>
</evidence>
<dbReference type="GO" id="GO:0005525">
    <property type="term" value="F:GTP binding"/>
    <property type="evidence" value="ECO:0007669"/>
    <property type="project" value="UniProtKB-KW"/>
</dbReference>
<proteinExistence type="predicted"/>
<dbReference type="SUPFAM" id="SSF52540">
    <property type="entry name" value="P-loop containing nucleoside triphosphate hydrolases"/>
    <property type="match status" value="1"/>
</dbReference>
<dbReference type="SMART" id="SM00174">
    <property type="entry name" value="RHO"/>
    <property type="match status" value="1"/>
</dbReference>
<protein>
    <submittedName>
        <fullName evidence="3">GTP-binding protein rhoA</fullName>
    </submittedName>
</protein>
<gene>
    <name evidence="3" type="ORF">N7460_001296</name>
</gene>
<dbReference type="PANTHER" id="PTHR24072">
    <property type="entry name" value="RHO FAMILY GTPASE"/>
    <property type="match status" value="1"/>
</dbReference>
<dbReference type="Proteomes" id="UP001219568">
    <property type="component" value="Unassembled WGS sequence"/>
</dbReference>
<name>A0AAD6IQP3_PENCN</name>
<dbReference type="GO" id="GO:0003924">
    <property type="term" value="F:GTPase activity"/>
    <property type="evidence" value="ECO:0007669"/>
    <property type="project" value="InterPro"/>
</dbReference>
<keyword evidence="4" id="KW-1185">Reference proteome</keyword>
<reference evidence="3" key="1">
    <citation type="journal article" date="2023" name="IMA Fungus">
        <title>Comparative genomic study of the Penicillium genus elucidates a diverse pangenome and 15 lateral gene transfer events.</title>
        <authorList>
            <person name="Petersen C."/>
            <person name="Sorensen T."/>
            <person name="Nielsen M.R."/>
            <person name="Sondergaard T.E."/>
            <person name="Sorensen J.L."/>
            <person name="Fitzpatrick D.A."/>
            <person name="Frisvad J.C."/>
            <person name="Nielsen K.L."/>
        </authorList>
    </citation>
    <scope>NUCLEOTIDE SEQUENCE</scope>
    <source>
        <strain evidence="3">IBT 15450</strain>
    </source>
</reference>
<evidence type="ECO:0000256" key="2">
    <source>
        <dbReference type="ARBA" id="ARBA00023134"/>
    </source>
</evidence>
<comment type="caution">
    <text evidence="3">The sequence shown here is derived from an EMBL/GenBank/DDBJ whole genome shotgun (WGS) entry which is preliminary data.</text>
</comment>